<accession>A0A382BV70</accession>
<dbReference type="GO" id="GO:0030975">
    <property type="term" value="F:thiamine binding"/>
    <property type="evidence" value="ECO:0007669"/>
    <property type="project" value="InterPro"/>
</dbReference>
<gene>
    <name evidence="6" type="ORF">METZ01_LOCUS169837</name>
</gene>
<dbReference type="PANTHER" id="PTHR41299">
    <property type="entry name" value="THIAMINE PYROPHOSPHOKINASE"/>
    <property type="match status" value="1"/>
</dbReference>
<proteinExistence type="predicted"/>
<dbReference type="CDD" id="cd07995">
    <property type="entry name" value="TPK"/>
    <property type="match status" value="1"/>
</dbReference>
<reference evidence="6" key="1">
    <citation type="submission" date="2018-05" db="EMBL/GenBank/DDBJ databases">
        <authorList>
            <person name="Lanie J.A."/>
            <person name="Ng W.-L."/>
            <person name="Kazmierczak K.M."/>
            <person name="Andrzejewski T.M."/>
            <person name="Davidsen T.M."/>
            <person name="Wayne K.J."/>
            <person name="Tettelin H."/>
            <person name="Glass J.I."/>
            <person name="Rusch D."/>
            <person name="Podicherti R."/>
            <person name="Tsui H.-C.T."/>
            <person name="Winkler M.E."/>
        </authorList>
    </citation>
    <scope>NUCLEOTIDE SEQUENCE</scope>
</reference>
<dbReference type="Pfam" id="PF04263">
    <property type="entry name" value="TPK_catalytic"/>
    <property type="match status" value="1"/>
</dbReference>
<dbReference type="NCBIfam" id="TIGR01378">
    <property type="entry name" value="thi_PPkinase"/>
    <property type="match status" value="1"/>
</dbReference>
<organism evidence="6">
    <name type="scientific">marine metagenome</name>
    <dbReference type="NCBI Taxonomy" id="408172"/>
    <lineage>
        <taxon>unclassified sequences</taxon>
        <taxon>metagenomes</taxon>
        <taxon>ecological metagenomes</taxon>
    </lineage>
</organism>
<dbReference type="Pfam" id="PF04265">
    <property type="entry name" value="TPK_B1_binding"/>
    <property type="match status" value="1"/>
</dbReference>
<dbReference type="InterPro" id="IPR007373">
    <property type="entry name" value="Thiamin_PyroPKinase_B1-bd"/>
</dbReference>
<dbReference type="SMART" id="SM00983">
    <property type="entry name" value="TPK_B1_binding"/>
    <property type="match status" value="1"/>
</dbReference>
<dbReference type="GO" id="GO:0016301">
    <property type="term" value="F:kinase activity"/>
    <property type="evidence" value="ECO:0007669"/>
    <property type="project" value="UniProtKB-KW"/>
</dbReference>
<dbReference type="InterPro" id="IPR006282">
    <property type="entry name" value="Thi_PPkinase"/>
</dbReference>
<evidence type="ECO:0000256" key="3">
    <source>
        <dbReference type="ARBA" id="ARBA00022777"/>
    </source>
</evidence>
<keyword evidence="3" id="KW-0418">Kinase</keyword>
<evidence type="ECO:0000313" key="6">
    <source>
        <dbReference type="EMBL" id="SVB16983.1"/>
    </source>
</evidence>
<keyword evidence="4" id="KW-0067">ATP-binding</keyword>
<dbReference type="InterPro" id="IPR007371">
    <property type="entry name" value="TPK_catalytic"/>
</dbReference>
<evidence type="ECO:0000259" key="5">
    <source>
        <dbReference type="SMART" id="SM00983"/>
    </source>
</evidence>
<feature type="domain" description="Thiamin pyrophosphokinase thiamin-binding" evidence="5">
    <location>
        <begin position="141"/>
        <end position="202"/>
    </location>
</feature>
<dbReference type="SUPFAM" id="SSF63862">
    <property type="entry name" value="Thiamin pyrophosphokinase, substrate-binding domain"/>
    <property type="match status" value="1"/>
</dbReference>
<dbReference type="PANTHER" id="PTHR41299:SF1">
    <property type="entry name" value="THIAMINE PYROPHOSPHOKINASE"/>
    <property type="match status" value="1"/>
</dbReference>
<dbReference type="EMBL" id="UINC01031244">
    <property type="protein sequence ID" value="SVB16983.1"/>
    <property type="molecule type" value="Genomic_DNA"/>
</dbReference>
<dbReference type="GO" id="GO:0006772">
    <property type="term" value="P:thiamine metabolic process"/>
    <property type="evidence" value="ECO:0007669"/>
    <property type="project" value="InterPro"/>
</dbReference>
<protein>
    <recommendedName>
        <fullName evidence="5">Thiamin pyrophosphokinase thiamin-binding domain-containing protein</fullName>
    </recommendedName>
</protein>
<evidence type="ECO:0000256" key="4">
    <source>
        <dbReference type="ARBA" id="ARBA00022840"/>
    </source>
</evidence>
<dbReference type="GO" id="GO:0009229">
    <property type="term" value="P:thiamine diphosphate biosynthetic process"/>
    <property type="evidence" value="ECO:0007669"/>
    <property type="project" value="InterPro"/>
</dbReference>
<dbReference type="InterPro" id="IPR053149">
    <property type="entry name" value="TPK"/>
</dbReference>
<name>A0A382BV70_9ZZZZ</name>
<evidence type="ECO:0000256" key="2">
    <source>
        <dbReference type="ARBA" id="ARBA00022741"/>
    </source>
</evidence>
<dbReference type="InterPro" id="IPR036371">
    <property type="entry name" value="TPK_B1-bd_sf"/>
</dbReference>
<dbReference type="GO" id="GO:0005524">
    <property type="term" value="F:ATP binding"/>
    <property type="evidence" value="ECO:0007669"/>
    <property type="project" value="UniProtKB-KW"/>
</dbReference>
<sequence>MENTTLMKPYTILANGQFPVHPFPLEILHKSKTIICTDGSANVLIDKGINPNVIIGDMDSLLVDKKIFSGQFIKDPNQENTDLEKAFEWSIKNKISTINVLGASQEREDHSFGNLYLLSKYCDLLNLTYVTDYFSITCHQGNRIFSSFKNQIVSILPVKHIQHISTENLKYNLSDEELPISSRGISNQSLSDNFTINSSGKIWVFRSHPE</sequence>
<dbReference type="GO" id="GO:0004788">
    <property type="term" value="F:thiamine diphosphokinase activity"/>
    <property type="evidence" value="ECO:0007669"/>
    <property type="project" value="InterPro"/>
</dbReference>
<dbReference type="SUPFAM" id="SSF63999">
    <property type="entry name" value="Thiamin pyrophosphokinase, catalytic domain"/>
    <property type="match status" value="1"/>
</dbReference>
<dbReference type="InterPro" id="IPR036759">
    <property type="entry name" value="TPK_catalytic_sf"/>
</dbReference>
<dbReference type="Gene3D" id="3.40.50.10240">
    <property type="entry name" value="Thiamin pyrophosphokinase, catalytic domain"/>
    <property type="match status" value="1"/>
</dbReference>
<dbReference type="AlphaFoldDB" id="A0A382BV70"/>
<keyword evidence="1" id="KW-0808">Transferase</keyword>
<keyword evidence="2" id="KW-0547">Nucleotide-binding</keyword>
<evidence type="ECO:0000256" key="1">
    <source>
        <dbReference type="ARBA" id="ARBA00022679"/>
    </source>
</evidence>